<organism evidence="3 4">
    <name type="scientific">Salvia divinorum</name>
    <name type="common">Maria pastora</name>
    <name type="synonym">Diviner's sage</name>
    <dbReference type="NCBI Taxonomy" id="28513"/>
    <lineage>
        <taxon>Eukaryota</taxon>
        <taxon>Viridiplantae</taxon>
        <taxon>Streptophyta</taxon>
        <taxon>Embryophyta</taxon>
        <taxon>Tracheophyta</taxon>
        <taxon>Spermatophyta</taxon>
        <taxon>Magnoliopsida</taxon>
        <taxon>eudicotyledons</taxon>
        <taxon>Gunneridae</taxon>
        <taxon>Pentapetalae</taxon>
        <taxon>asterids</taxon>
        <taxon>lamiids</taxon>
        <taxon>Lamiales</taxon>
        <taxon>Lamiaceae</taxon>
        <taxon>Nepetoideae</taxon>
        <taxon>Mentheae</taxon>
        <taxon>Salviinae</taxon>
        <taxon>Salvia</taxon>
        <taxon>Salvia subgen. Calosphace</taxon>
    </lineage>
</organism>
<dbReference type="PANTHER" id="PTHR34189:SF18">
    <property type="entry name" value="SERINE_THREONINE-KINASE RLCKVII PROTEIN"/>
    <property type="match status" value="1"/>
</dbReference>
<keyword evidence="2" id="KW-0472">Membrane</keyword>
<accession>A0ABD1HUB2</accession>
<reference evidence="3 4" key="1">
    <citation type="submission" date="2024-06" db="EMBL/GenBank/DDBJ databases">
        <title>A chromosome level genome sequence of Diviner's sage (Salvia divinorum).</title>
        <authorList>
            <person name="Ford S.A."/>
            <person name="Ro D.-K."/>
            <person name="Ness R.W."/>
            <person name="Phillips M.A."/>
        </authorList>
    </citation>
    <scope>NUCLEOTIDE SEQUENCE [LARGE SCALE GENOMIC DNA]</scope>
    <source>
        <strain evidence="3">SAF-2024a</strain>
        <tissue evidence="3">Leaf</tissue>
    </source>
</reference>
<feature type="region of interest" description="Disordered" evidence="1">
    <location>
        <begin position="1"/>
        <end position="26"/>
    </location>
</feature>
<keyword evidence="2" id="KW-1133">Transmembrane helix</keyword>
<feature type="transmembrane region" description="Helical" evidence="2">
    <location>
        <begin position="60"/>
        <end position="83"/>
    </location>
</feature>
<evidence type="ECO:0000313" key="3">
    <source>
        <dbReference type="EMBL" id="KAL1558611.1"/>
    </source>
</evidence>
<protein>
    <submittedName>
        <fullName evidence="3">Uncharacterized protein</fullName>
    </submittedName>
</protein>
<keyword evidence="2" id="KW-0812">Transmembrane</keyword>
<evidence type="ECO:0000256" key="1">
    <source>
        <dbReference type="SAM" id="MobiDB-lite"/>
    </source>
</evidence>
<keyword evidence="4" id="KW-1185">Reference proteome</keyword>
<comment type="caution">
    <text evidence="3">The sequence shown here is derived from an EMBL/GenBank/DDBJ whole genome shotgun (WGS) entry which is preliminary data.</text>
</comment>
<dbReference type="AlphaFoldDB" id="A0ABD1HUB2"/>
<dbReference type="Proteomes" id="UP001567538">
    <property type="component" value="Unassembled WGS sequence"/>
</dbReference>
<dbReference type="PANTHER" id="PTHR34189">
    <property type="entry name" value="TRANSMEMBRANE PROTEIN"/>
    <property type="match status" value="1"/>
</dbReference>
<evidence type="ECO:0000313" key="4">
    <source>
        <dbReference type="Proteomes" id="UP001567538"/>
    </source>
</evidence>
<gene>
    <name evidence="3" type="ORF">AAHA92_09054</name>
</gene>
<evidence type="ECO:0000256" key="2">
    <source>
        <dbReference type="SAM" id="Phobius"/>
    </source>
</evidence>
<dbReference type="EMBL" id="JBEAFC010000004">
    <property type="protein sequence ID" value="KAL1558611.1"/>
    <property type="molecule type" value="Genomic_DNA"/>
</dbReference>
<sequence length="131" mass="14677">MQRQAGTSRAVELPQTSQPRLVPFSSPKGKIEEAANLPLYKRNSSAGKKENLKSRLPEKLVHLIPLVVLLCFFILWCFSYSAVNFDSKEEWIAAARLMAQNATFFPPFSWISGVQLLNNDSYSGVQLLSTT</sequence>
<name>A0ABD1HUB2_SALDI</name>
<proteinExistence type="predicted"/>